<evidence type="ECO:0000259" key="5">
    <source>
        <dbReference type="Pfam" id="PF00005"/>
    </source>
</evidence>
<dbReference type="EMBL" id="QZAA01000177">
    <property type="protein sequence ID" value="RQD75007.1"/>
    <property type="molecule type" value="Genomic_DNA"/>
</dbReference>
<evidence type="ECO:0000313" key="6">
    <source>
        <dbReference type="EMBL" id="RQD75007.1"/>
    </source>
</evidence>
<keyword evidence="2" id="KW-0813">Transport</keyword>
<sequence>ALKGVQLPWDPAFLGRFAFELSGGQRQRVAIARALVMRPALLLADEITSMLDPSTQANLLRLLKGLQNARGFAMLFITHDMDLARKVADRIIVMHQGEVVEEGSSHRIFTNPCCCHTKSLLEAAFGQHHH</sequence>
<dbReference type="GO" id="GO:0016887">
    <property type="term" value="F:ATP hydrolysis activity"/>
    <property type="evidence" value="ECO:0007669"/>
    <property type="project" value="InterPro"/>
</dbReference>
<protein>
    <submittedName>
        <fullName evidence="6">ATP-binding cassette domain-containing protein</fullName>
    </submittedName>
</protein>
<dbReference type="PANTHER" id="PTHR43776">
    <property type="entry name" value="TRANSPORT ATP-BINDING PROTEIN"/>
    <property type="match status" value="1"/>
</dbReference>
<name>A0A424YCN7_9FIRM</name>
<proteinExistence type="inferred from homology"/>
<keyword evidence="3" id="KW-0547">Nucleotide-binding</keyword>
<dbReference type="Pfam" id="PF00005">
    <property type="entry name" value="ABC_tran"/>
    <property type="match status" value="1"/>
</dbReference>
<evidence type="ECO:0000313" key="7">
    <source>
        <dbReference type="Proteomes" id="UP000285138"/>
    </source>
</evidence>
<keyword evidence="4 6" id="KW-0067">ATP-binding</keyword>
<reference evidence="6 7" key="1">
    <citation type="submission" date="2018-08" db="EMBL/GenBank/DDBJ databases">
        <title>The metabolism and importance of syntrophic acetate oxidation coupled to methane or sulfide production in haloalkaline environments.</title>
        <authorList>
            <person name="Timmers P.H.A."/>
            <person name="Vavourakis C.D."/>
            <person name="Sorokin D.Y."/>
            <person name="Sinninghe Damste J.S."/>
            <person name="Muyzer G."/>
            <person name="Stams A.J.M."/>
            <person name="Plugge C.M."/>
        </authorList>
    </citation>
    <scope>NUCLEOTIDE SEQUENCE [LARGE SCALE GENOMIC DNA]</scope>
    <source>
        <strain evidence="6">MSAO_Bac1</strain>
    </source>
</reference>
<dbReference type="AlphaFoldDB" id="A0A424YCN7"/>
<comment type="similarity">
    <text evidence="1">Belongs to the ABC transporter superfamily.</text>
</comment>
<evidence type="ECO:0000256" key="1">
    <source>
        <dbReference type="ARBA" id="ARBA00005417"/>
    </source>
</evidence>
<dbReference type="Gene3D" id="3.40.50.300">
    <property type="entry name" value="P-loop containing nucleotide triphosphate hydrolases"/>
    <property type="match status" value="1"/>
</dbReference>
<feature type="non-terminal residue" evidence="6">
    <location>
        <position position="1"/>
    </location>
</feature>
<organism evidence="6 7">
    <name type="scientific">Candidatus Syntrophonatronum acetioxidans</name>
    <dbReference type="NCBI Taxonomy" id="1795816"/>
    <lineage>
        <taxon>Bacteria</taxon>
        <taxon>Bacillati</taxon>
        <taxon>Bacillota</taxon>
        <taxon>Clostridia</taxon>
        <taxon>Eubacteriales</taxon>
        <taxon>Syntrophomonadaceae</taxon>
        <taxon>Candidatus Syntrophonatronum</taxon>
    </lineage>
</organism>
<dbReference type="Proteomes" id="UP000285138">
    <property type="component" value="Unassembled WGS sequence"/>
</dbReference>
<evidence type="ECO:0000256" key="4">
    <source>
        <dbReference type="ARBA" id="ARBA00022840"/>
    </source>
</evidence>
<accession>A0A424YCN7</accession>
<evidence type="ECO:0000256" key="2">
    <source>
        <dbReference type="ARBA" id="ARBA00022448"/>
    </source>
</evidence>
<feature type="domain" description="ABC transporter" evidence="5">
    <location>
        <begin position="16"/>
        <end position="49"/>
    </location>
</feature>
<dbReference type="GO" id="GO:0005524">
    <property type="term" value="F:ATP binding"/>
    <property type="evidence" value="ECO:0007669"/>
    <property type="project" value="UniProtKB-KW"/>
</dbReference>
<evidence type="ECO:0000256" key="3">
    <source>
        <dbReference type="ARBA" id="ARBA00022741"/>
    </source>
</evidence>
<comment type="caution">
    <text evidence="6">The sequence shown here is derived from an EMBL/GenBank/DDBJ whole genome shotgun (WGS) entry which is preliminary data.</text>
</comment>
<dbReference type="InterPro" id="IPR003439">
    <property type="entry name" value="ABC_transporter-like_ATP-bd"/>
</dbReference>
<gene>
    <name evidence="6" type="ORF">D5R97_07015</name>
</gene>
<dbReference type="SUPFAM" id="SSF52540">
    <property type="entry name" value="P-loop containing nucleoside triphosphate hydrolases"/>
    <property type="match status" value="1"/>
</dbReference>
<dbReference type="InterPro" id="IPR027417">
    <property type="entry name" value="P-loop_NTPase"/>
</dbReference>
<dbReference type="PANTHER" id="PTHR43776:SF7">
    <property type="entry name" value="D,D-DIPEPTIDE TRANSPORT ATP-BINDING PROTEIN DDPF-RELATED"/>
    <property type="match status" value="1"/>
</dbReference>
<dbReference type="InterPro" id="IPR050319">
    <property type="entry name" value="ABC_transp_ATP-bind"/>
</dbReference>